<dbReference type="Gene3D" id="2.40.50.140">
    <property type="entry name" value="Nucleic acid-binding proteins"/>
    <property type="match status" value="1"/>
</dbReference>
<feature type="transmembrane region" description="Helical" evidence="5">
    <location>
        <begin position="12"/>
        <end position="28"/>
    </location>
</feature>
<dbReference type="PANTHER" id="PTHR33507:SF3">
    <property type="entry name" value="INNER MEMBRANE PROTEIN YBBJ"/>
    <property type="match status" value="1"/>
</dbReference>
<organism evidence="7 8">
    <name type="scientific">Gilvimarinus algae</name>
    <dbReference type="NCBI Taxonomy" id="3058037"/>
    <lineage>
        <taxon>Bacteria</taxon>
        <taxon>Pseudomonadati</taxon>
        <taxon>Pseudomonadota</taxon>
        <taxon>Gammaproteobacteria</taxon>
        <taxon>Cellvibrionales</taxon>
        <taxon>Cellvibrionaceae</taxon>
        <taxon>Gilvimarinus</taxon>
    </lineage>
</organism>
<evidence type="ECO:0000256" key="4">
    <source>
        <dbReference type="ARBA" id="ARBA00023136"/>
    </source>
</evidence>
<feature type="transmembrane region" description="Helical" evidence="5">
    <location>
        <begin position="58"/>
        <end position="77"/>
    </location>
</feature>
<dbReference type="SUPFAM" id="SSF141322">
    <property type="entry name" value="NfeD domain-like"/>
    <property type="match status" value="1"/>
</dbReference>
<reference evidence="7" key="1">
    <citation type="submission" date="2023-07" db="EMBL/GenBank/DDBJ databases">
        <title>Gilvimarinus algae sp. nov., isolated from the surface of Kelp.</title>
        <authorList>
            <person name="Sun Y.Y."/>
            <person name="Gong Y."/>
            <person name="Du Z.J."/>
        </authorList>
    </citation>
    <scope>NUCLEOTIDE SEQUENCE</scope>
    <source>
        <strain evidence="7">SDUM040014</strain>
    </source>
</reference>
<evidence type="ECO:0000313" key="7">
    <source>
        <dbReference type="EMBL" id="MDO3383637.1"/>
    </source>
</evidence>
<keyword evidence="4 5" id="KW-0472">Membrane</keyword>
<sequence>MNEWLDSGLPVWLWVVIGFALAALEILLPSFFMLWLGVSAIIVGLVSWFVPLSFAAQLLVWAIFSLVCLLAWFKWVAPRMKDKSRSGMAMERTLGQVGIVLEYNPASGRGRLRFSAPILGEDEWRFISQEPLSPGDRVSVTDFSGNDLIVKANH</sequence>
<evidence type="ECO:0000256" key="2">
    <source>
        <dbReference type="ARBA" id="ARBA00022692"/>
    </source>
</evidence>
<evidence type="ECO:0000256" key="5">
    <source>
        <dbReference type="SAM" id="Phobius"/>
    </source>
</evidence>
<evidence type="ECO:0000256" key="1">
    <source>
        <dbReference type="ARBA" id="ARBA00004141"/>
    </source>
</evidence>
<dbReference type="InterPro" id="IPR052165">
    <property type="entry name" value="Membrane_assoc_protease"/>
</dbReference>
<evidence type="ECO:0000313" key="8">
    <source>
        <dbReference type="Proteomes" id="UP001168380"/>
    </source>
</evidence>
<keyword evidence="8" id="KW-1185">Reference proteome</keyword>
<dbReference type="RefSeq" id="WP_302714553.1">
    <property type="nucleotide sequence ID" value="NZ_JAULRT010000062.1"/>
</dbReference>
<proteinExistence type="predicted"/>
<keyword evidence="2 5" id="KW-0812">Transmembrane</keyword>
<dbReference type="PANTHER" id="PTHR33507">
    <property type="entry name" value="INNER MEMBRANE PROTEIN YBBJ"/>
    <property type="match status" value="1"/>
</dbReference>
<dbReference type="Pfam" id="PF01957">
    <property type="entry name" value="NfeD"/>
    <property type="match status" value="1"/>
</dbReference>
<evidence type="ECO:0000259" key="6">
    <source>
        <dbReference type="Pfam" id="PF01957"/>
    </source>
</evidence>
<comment type="subcellular location">
    <subcellularLocation>
        <location evidence="1">Membrane</location>
        <topology evidence="1">Multi-pass membrane protein</topology>
    </subcellularLocation>
</comment>
<dbReference type="Proteomes" id="UP001168380">
    <property type="component" value="Unassembled WGS sequence"/>
</dbReference>
<dbReference type="InterPro" id="IPR012340">
    <property type="entry name" value="NA-bd_OB-fold"/>
</dbReference>
<name>A0ABT8TML7_9GAMM</name>
<feature type="domain" description="NfeD-like C-terminal" evidence="6">
    <location>
        <begin position="91"/>
        <end position="151"/>
    </location>
</feature>
<gene>
    <name evidence="7" type="ORF">QWI16_15755</name>
</gene>
<dbReference type="InterPro" id="IPR002810">
    <property type="entry name" value="NfeD-like_C"/>
</dbReference>
<protein>
    <submittedName>
        <fullName evidence="7">NfeD family protein</fullName>
    </submittedName>
</protein>
<evidence type="ECO:0000256" key="3">
    <source>
        <dbReference type="ARBA" id="ARBA00022989"/>
    </source>
</evidence>
<feature type="transmembrane region" description="Helical" evidence="5">
    <location>
        <begin position="33"/>
        <end position="52"/>
    </location>
</feature>
<accession>A0ABT8TML7</accession>
<keyword evidence="3 5" id="KW-1133">Transmembrane helix</keyword>
<dbReference type="EMBL" id="JAULRT010000062">
    <property type="protein sequence ID" value="MDO3383637.1"/>
    <property type="molecule type" value="Genomic_DNA"/>
</dbReference>
<comment type="caution">
    <text evidence="7">The sequence shown here is derived from an EMBL/GenBank/DDBJ whole genome shotgun (WGS) entry which is preliminary data.</text>
</comment>